<dbReference type="SUPFAM" id="SSF51735">
    <property type="entry name" value="NAD(P)-binding Rossmann-fold domains"/>
    <property type="match status" value="1"/>
</dbReference>
<dbReference type="RefSeq" id="WP_047191183.1">
    <property type="nucleotide sequence ID" value="NZ_LCYG01000060.1"/>
</dbReference>
<dbReference type="InterPro" id="IPR000669">
    <property type="entry name" value="Mannitol_DH"/>
</dbReference>
<dbReference type="InterPro" id="IPR036291">
    <property type="entry name" value="NAD(P)-bd_dom_sf"/>
</dbReference>
<dbReference type="GO" id="GO:0019594">
    <property type="term" value="P:mannitol metabolic process"/>
    <property type="evidence" value="ECO:0007669"/>
    <property type="project" value="InterPro"/>
</dbReference>
<dbReference type="AlphaFoldDB" id="A0A0H1R7K4"/>
<dbReference type="PROSITE" id="PS00974">
    <property type="entry name" value="MANNITOL_DHGENASE"/>
    <property type="match status" value="1"/>
</dbReference>
<dbReference type="GO" id="GO:0016616">
    <property type="term" value="F:oxidoreductase activity, acting on the CH-OH group of donors, NAD or NADP as acceptor"/>
    <property type="evidence" value="ECO:0007669"/>
    <property type="project" value="TreeGrafter"/>
</dbReference>
<comment type="caution">
    <text evidence="5">The sequence shown here is derived from an EMBL/GenBank/DDBJ whole genome shotgun (WGS) entry which is preliminary data.</text>
</comment>
<keyword evidence="2" id="KW-0520">NAD</keyword>
<name>A0A0H1R7K4_9HYPH</name>
<dbReference type="InterPro" id="IPR013328">
    <property type="entry name" value="6PGD_dom2"/>
</dbReference>
<proteinExistence type="predicted"/>
<dbReference type="PATRIC" id="fig|1225564.3.peg.5791"/>
<dbReference type="PANTHER" id="PTHR43362">
    <property type="entry name" value="MANNITOL DEHYDROGENASE DSF1-RELATED"/>
    <property type="match status" value="1"/>
</dbReference>
<feature type="domain" description="Mannitol dehydrogenase C-terminal" evidence="4">
    <location>
        <begin position="288"/>
        <end position="477"/>
    </location>
</feature>
<dbReference type="OrthoDB" id="271711at2"/>
<dbReference type="PANTHER" id="PTHR43362:SF1">
    <property type="entry name" value="MANNITOL DEHYDROGENASE 2-RELATED"/>
    <property type="match status" value="1"/>
</dbReference>
<dbReference type="SUPFAM" id="SSF48179">
    <property type="entry name" value="6-phosphogluconate dehydrogenase C-terminal domain-like"/>
    <property type="match status" value="1"/>
</dbReference>
<dbReference type="InterPro" id="IPR013131">
    <property type="entry name" value="Mannitol_DH_N"/>
</dbReference>
<gene>
    <name evidence="5" type="ORF">AA309_22100</name>
</gene>
<evidence type="ECO:0000259" key="4">
    <source>
        <dbReference type="Pfam" id="PF08125"/>
    </source>
</evidence>
<evidence type="ECO:0000256" key="1">
    <source>
        <dbReference type="ARBA" id="ARBA00023002"/>
    </source>
</evidence>
<accession>A0A0H1R7K4</accession>
<evidence type="ECO:0000259" key="3">
    <source>
        <dbReference type="Pfam" id="PF01232"/>
    </source>
</evidence>
<dbReference type="InterPro" id="IPR023027">
    <property type="entry name" value="Mannitol_DH_CS"/>
</dbReference>
<sequence>MAQPLSLARLASLPEAVARPRYAREALRAGLLHIGVGNFHRAHQAVYLDDLFNNGRDLDWAIIGAGVRAGDAAMRHALEPQDWLTTVVELEPGANRARVTGSMIGFVPVGEDSRAIVDALDHPSIRIVSLTVTEGGYCIDPATGAFNPEHPEIRYDASHVDAPKGVFGVLVAALKRRRERNIAPFTIMSCDNIPHNGRVTMDAVAGLADLIDPSLATFVREEVAFPNSMVDRITPATTDRERAILEERFGIEDNWPVFCEPFRQWVLEDHFPTGRPVLEEVGVTFTPHVAAFELMKLRILNGGHAAIAYPAGLLGIHFVHDAMADPLVRGFLDKLETEEIIPHVPSVPGVDLAEYYQLIASRFANPDVGDTIPRLAQDGSNRQPKFILPSTHERLKAGADVTGLALESALWCRYCVGTTDAGEPIALNDPNAARLTPAALAAKDDPGAFLALRDIFGDLAEAPQFRSRFETALNSLWRDGTRVTLQRYLGGNFA</sequence>
<dbReference type="Gene3D" id="3.40.50.720">
    <property type="entry name" value="NAD(P)-binding Rossmann-like Domain"/>
    <property type="match status" value="1"/>
</dbReference>
<dbReference type="Gene3D" id="1.10.1040.10">
    <property type="entry name" value="N-(1-d-carboxylethyl)-l-norvaline Dehydrogenase, domain 2"/>
    <property type="match status" value="1"/>
</dbReference>
<dbReference type="Pfam" id="PF01232">
    <property type="entry name" value="Mannitol_dh"/>
    <property type="match status" value="1"/>
</dbReference>
<keyword evidence="6" id="KW-1185">Reference proteome</keyword>
<dbReference type="EMBL" id="LCYG01000060">
    <property type="protein sequence ID" value="KLK91143.1"/>
    <property type="molecule type" value="Genomic_DNA"/>
</dbReference>
<feature type="domain" description="Mannitol dehydrogenase N-terminal" evidence="3">
    <location>
        <begin position="31"/>
        <end position="279"/>
    </location>
</feature>
<dbReference type="InterPro" id="IPR050988">
    <property type="entry name" value="Mannitol_DH/Oxidoreductase"/>
</dbReference>
<evidence type="ECO:0000313" key="6">
    <source>
        <dbReference type="Proteomes" id="UP000035489"/>
    </source>
</evidence>
<protein>
    <submittedName>
        <fullName evidence="5">Mannitol dehydrogenase</fullName>
    </submittedName>
</protein>
<dbReference type="Proteomes" id="UP000035489">
    <property type="component" value="Unassembled WGS sequence"/>
</dbReference>
<organism evidence="5 6">
    <name type="scientific">Microvirga vignae</name>
    <dbReference type="NCBI Taxonomy" id="1225564"/>
    <lineage>
        <taxon>Bacteria</taxon>
        <taxon>Pseudomonadati</taxon>
        <taxon>Pseudomonadota</taxon>
        <taxon>Alphaproteobacteria</taxon>
        <taxon>Hyphomicrobiales</taxon>
        <taxon>Methylobacteriaceae</taxon>
        <taxon>Microvirga</taxon>
    </lineage>
</organism>
<dbReference type="PRINTS" id="PR00084">
    <property type="entry name" value="MTLDHDRGNASE"/>
</dbReference>
<dbReference type="InterPro" id="IPR008927">
    <property type="entry name" value="6-PGluconate_DH-like_C_sf"/>
</dbReference>
<evidence type="ECO:0000256" key="2">
    <source>
        <dbReference type="ARBA" id="ARBA00023027"/>
    </source>
</evidence>
<dbReference type="STRING" id="1225564.AA309_22100"/>
<dbReference type="InterPro" id="IPR013118">
    <property type="entry name" value="Mannitol_DH_C"/>
</dbReference>
<dbReference type="Pfam" id="PF08125">
    <property type="entry name" value="Mannitol_dh_C"/>
    <property type="match status" value="1"/>
</dbReference>
<evidence type="ECO:0000313" key="5">
    <source>
        <dbReference type="EMBL" id="KLK91143.1"/>
    </source>
</evidence>
<keyword evidence="1" id="KW-0560">Oxidoreductase</keyword>
<reference evidence="5 6" key="1">
    <citation type="submission" date="2015-05" db="EMBL/GenBank/DDBJ databases">
        <title>Draft genome sequence of Microvirga vignae strain BR3299, a novel nitrogen fixing bacteria isolated from Brazil semi-aired region.</title>
        <authorList>
            <person name="Zilli J.E."/>
            <person name="Passos S.R."/>
            <person name="Leite J."/>
            <person name="Baldani J.I."/>
            <person name="Xavier G.R."/>
            <person name="Rumjaneck N.G."/>
            <person name="Simoes-Araujo J.L."/>
        </authorList>
    </citation>
    <scope>NUCLEOTIDE SEQUENCE [LARGE SCALE GENOMIC DNA]</scope>
    <source>
        <strain evidence="5 6">BR3299</strain>
    </source>
</reference>